<dbReference type="AlphaFoldDB" id="A0A8D8YTP9"/>
<proteinExistence type="predicted"/>
<evidence type="ECO:0000313" key="1">
    <source>
        <dbReference type="EMBL" id="CAG6734852.1"/>
    </source>
</evidence>
<sequence length="125" mass="15026">MERDVLCYVLMTYDYTYMETLSPERDVTCLDAWIRWITMFCCTIWRHCLPKKRGIECESEKNFPDHSRWSPEAGLCLGSVVLHFFKRKKYCSSLDQKLDFIIGEQKEQIVYFNFTLTFYSRMNVS</sequence>
<protein>
    <submittedName>
        <fullName evidence="1">Uncharacterized protein</fullName>
    </submittedName>
</protein>
<reference evidence="1" key="1">
    <citation type="submission" date="2021-05" db="EMBL/GenBank/DDBJ databases">
        <authorList>
            <person name="Alioto T."/>
            <person name="Alioto T."/>
            <person name="Gomez Garrido J."/>
        </authorList>
    </citation>
    <scope>NUCLEOTIDE SEQUENCE</scope>
</reference>
<accession>A0A8D8YTP9</accession>
<name>A0A8D8YTP9_9HEMI</name>
<organism evidence="1">
    <name type="scientific">Cacopsylla melanoneura</name>
    <dbReference type="NCBI Taxonomy" id="428564"/>
    <lineage>
        <taxon>Eukaryota</taxon>
        <taxon>Metazoa</taxon>
        <taxon>Ecdysozoa</taxon>
        <taxon>Arthropoda</taxon>
        <taxon>Hexapoda</taxon>
        <taxon>Insecta</taxon>
        <taxon>Pterygota</taxon>
        <taxon>Neoptera</taxon>
        <taxon>Paraneoptera</taxon>
        <taxon>Hemiptera</taxon>
        <taxon>Sternorrhyncha</taxon>
        <taxon>Psylloidea</taxon>
        <taxon>Psyllidae</taxon>
        <taxon>Psyllinae</taxon>
        <taxon>Cacopsylla</taxon>
    </lineage>
</organism>
<dbReference type="EMBL" id="HBUF01394028">
    <property type="protein sequence ID" value="CAG6734852.1"/>
    <property type="molecule type" value="Transcribed_RNA"/>
</dbReference>